<protein>
    <submittedName>
        <fullName evidence="1">Uncharacterized protein</fullName>
    </submittedName>
</protein>
<dbReference type="Proteomes" id="UP001159405">
    <property type="component" value="Unassembled WGS sequence"/>
</dbReference>
<evidence type="ECO:0000313" key="2">
    <source>
        <dbReference type="Proteomes" id="UP001159405"/>
    </source>
</evidence>
<name>A0ABN8NKH1_9CNID</name>
<reference evidence="1 2" key="1">
    <citation type="submission" date="2022-05" db="EMBL/GenBank/DDBJ databases">
        <authorList>
            <consortium name="Genoscope - CEA"/>
            <person name="William W."/>
        </authorList>
    </citation>
    <scope>NUCLEOTIDE SEQUENCE [LARGE SCALE GENOMIC DNA]</scope>
</reference>
<gene>
    <name evidence="1" type="ORF">PLOB_00017606</name>
</gene>
<evidence type="ECO:0000313" key="1">
    <source>
        <dbReference type="EMBL" id="CAH3109131.1"/>
    </source>
</evidence>
<comment type="caution">
    <text evidence="1">The sequence shown here is derived from an EMBL/GenBank/DDBJ whole genome shotgun (WGS) entry which is preliminary data.</text>
</comment>
<organism evidence="1 2">
    <name type="scientific">Porites lobata</name>
    <dbReference type="NCBI Taxonomy" id="104759"/>
    <lineage>
        <taxon>Eukaryota</taxon>
        <taxon>Metazoa</taxon>
        <taxon>Cnidaria</taxon>
        <taxon>Anthozoa</taxon>
        <taxon>Hexacorallia</taxon>
        <taxon>Scleractinia</taxon>
        <taxon>Fungiina</taxon>
        <taxon>Poritidae</taxon>
        <taxon>Porites</taxon>
    </lineage>
</organism>
<proteinExistence type="predicted"/>
<dbReference type="EMBL" id="CALNXK010000021">
    <property type="protein sequence ID" value="CAH3109131.1"/>
    <property type="molecule type" value="Genomic_DNA"/>
</dbReference>
<accession>A0ABN8NKH1</accession>
<keyword evidence="2" id="KW-1185">Reference proteome</keyword>
<sequence>MEKASRWVQHFKDVLNRPEFNDIADPHPSDYLNINHNQPSQVEDETATKAMKNGKTPGINSLQAEKAICTKSSCDIIFMEKKIRLYNSNVEAALLCGSKCWRCLS</sequence>